<comment type="caution">
    <text evidence="2">The sequence shown here is derived from an EMBL/GenBank/DDBJ whole genome shotgun (WGS) entry which is preliminary data.</text>
</comment>
<evidence type="ECO:0000313" key="3">
    <source>
        <dbReference type="Proteomes" id="UP001529235"/>
    </source>
</evidence>
<evidence type="ECO:0000313" key="2">
    <source>
        <dbReference type="EMBL" id="MDK6028810.1"/>
    </source>
</evidence>
<dbReference type="RefSeq" id="WP_285273796.1">
    <property type="nucleotide sequence ID" value="NZ_JASNVW010000003.1"/>
</dbReference>
<gene>
    <name evidence="2" type="ORF">QPL79_05485</name>
</gene>
<organism evidence="2 3">
    <name type="scientific">Ignisphaera cupida</name>
    <dbReference type="NCBI Taxonomy" id="3050454"/>
    <lineage>
        <taxon>Archaea</taxon>
        <taxon>Thermoproteota</taxon>
        <taxon>Thermoprotei</taxon>
        <taxon>Desulfurococcales</taxon>
        <taxon>Desulfurococcaceae</taxon>
        <taxon>Ignisphaera</taxon>
    </lineage>
</organism>
<dbReference type="Proteomes" id="UP001529235">
    <property type="component" value="Unassembled WGS sequence"/>
</dbReference>
<dbReference type="PANTHER" id="PTHR10093">
    <property type="entry name" value="IRON-SULFUR CLUSTER ASSEMBLY ENZYME NIFU HOMOLOG"/>
    <property type="match status" value="1"/>
</dbReference>
<dbReference type="CDD" id="cd06664">
    <property type="entry name" value="IscU_like"/>
    <property type="match status" value="1"/>
</dbReference>
<name>A0ABD4Z946_9CREN</name>
<feature type="domain" description="NIF system FeS cluster assembly NifU N-terminal" evidence="1">
    <location>
        <begin position="9"/>
        <end position="132"/>
    </location>
</feature>
<evidence type="ECO:0000259" key="1">
    <source>
        <dbReference type="Pfam" id="PF01592"/>
    </source>
</evidence>
<reference evidence="2 3" key="1">
    <citation type="submission" date="2023-05" db="EMBL/GenBank/DDBJ databases">
        <title>A new hyperthermophilic archaea 'Ignisphaera cupida' sp. nov. and description of the family 'Ignisphaeraceae' fam. nov.</title>
        <authorList>
            <person name="Podosokorskaya O.A."/>
            <person name="Elcheninov A.G."/>
            <person name="Klukina A."/>
            <person name="Merkel A.Y."/>
        </authorList>
    </citation>
    <scope>NUCLEOTIDE SEQUENCE [LARGE SCALE GENOMIC DNA]</scope>
    <source>
        <strain evidence="2 3">4213-co</strain>
    </source>
</reference>
<dbReference type="InterPro" id="IPR002871">
    <property type="entry name" value="NIF_FeS_clus_asmbl_NifU_N"/>
</dbReference>
<accession>A0ABD4Z946</accession>
<proteinExistence type="predicted"/>
<sequence length="170" mass="19433">MSTRIPLPYSPNVLEVFRNPRNLRPLEDATVVEAAGSPACGDMIRLYLKIVRKEDGDYVEKASFESYGCAPSIAAASILTDMIIGKKLEDAWKIMWKQISDELGGLSSIRYHCSILAVGALKRGIRACYKKINEHQQWFPKDLTTEEKQVFEEEMMERYYKAMKSLGEFR</sequence>
<keyword evidence="3" id="KW-1185">Reference proteome</keyword>
<dbReference type="Gene3D" id="3.90.1010.10">
    <property type="match status" value="1"/>
</dbReference>
<dbReference type="SUPFAM" id="SSF82649">
    <property type="entry name" value="SufE/NifU"/>
    <property type="match status" value="1"/>
</dbReference>
<dbReference type="AlphaFoldDB" id="A0ABD4Z946"/>
<protein>
    <submittedName>
        <fullName evidence="2">Iron-sulfur cluster assembly scaffold protein</fullName>
    </submittedName>
</protein>
<dbReference type="EMBL" id="JASNVW010000003">
    <property type="protein sequence ID" value="MDK6028810.1"/>
    <property type="molecule type" value="Genomic_DNA"/>
</dbReference>
<dbReference type="Pfam" id="PF01592">
    <property type="entry name" value="NifU_N"/>
    <property type="match status" value="1"/>
</dbReference>